<dbReference type="Proteomes" id="UP000001364">
    <property type="component" value="Chromosome"/>
</dbReference>
<proteinExistence type="predicted"/>
<keyword evidence="3" id="KW-1185">Reference proteome</keyword>
<dbReference type="HOGENOM" id="CLU_080344_4_2_5"/>
<dbReference type="RefSeq" id="WP_010920153.1">
    <property type="nucleotide sequence ID" value="NC_011916.1"/>
</dbReference>
<evidence type="ECO:0000313" key="3">
    <source>
        <dbReference type="Proteomes" id="UP000001364"/>
    </source>
</evidence>
<evidence type="ECO:0000313" key="2">
    <source>
        <dbReference type="EMBL" id="ACL95843.2"/>
    </source>
</evidence>
<dbReference type="EMBL" id="CP001340">
    <property type="protein sequence ID" value="ACL95843.2"/>
    <property type="molecule type" value="Genomic_DNA"/>
</dbReference>
<dbReference type="GeneID" id="7332333"/>
<sequence length="248" mass="25482">MTHTARRLPAIALPALLGGALLLGAAAPALAQSNDAAFKATTFNLSASGETLVAPDMATINLGVQTDATTAAEALKANGARMNQVMAALKKAGIADRDIQTSNLNLNAQYAYEQNQPPKLTGYQASNQVTITVRDLAKLGAAVDATVGAGANTVNGISFGLANPQAAEDAARLEAVKALQAKAELYGRATGYKAVRLVNLSEGGGYSPVPPPMPVFAMAKREMSDATSIAAGELKVRIDVSAVYEVSK</sequence>
<dbReference type="PANTHER" id="PTHR34387:SF1">
    <property type="entry name" value="PERIPLASMIC IMMUNOGENIC PROTEIN"/>
    <property type="match status" value="1"/>
</dbReference>
<dbReference type="InterPro" id="IPR052022">
    <property type="entry name" value="26kDa_periplasmic_antigen"/>
</dbReference>
<feature type="signal peptide" evidence="1">
    <location>
        <begin position="1"/>
        <end position="31"/>
    </location>
</feature>
<dbReference type="KEGG" id="ccs:CCNA_02378"/>
<dbReference type="AlphaFoldDB" id="A0A0H3CAI1"/>
<keyword evidence="1" id="KW-0732">Signal</keyword>
<name>A0A0H3CAI1_CAUVN</name>
<dbReference type="Gene3D" id="3.30.110.170">
    <property type="entry name" value="Protein of unknown function (DUF541), domain 1"/>
    <property type="match status" value="1"/>
</dbReference>
<accession>A0A0H3CAI1</accession>
<gene>
    <name evidence="2" type="ordered locus">CCNA_02378</name>
</gene>
<dbReference type="SMR" id="A0A0H3CAI1"/>
<dbReference type="Gene3D" id="3.30.70.2970">
    <property type="entry name" value="Protein of unknown function (DUF541), domain 2"/>
    <property type="match status" value="1"/>
</dbReference>
<protein>
    <submittedName>
        <fullName evidence="2">SIMPL family protein</fullName>
    </submittedName>
</protein>
<dbReference type="PATRIC" id="fig|565050.3.peg.2329"/>
<evidence type="ECO:0000256" key="1">
    <source>
        <dbReference type="SAM" id="SignalP"/>
    </source>
</evidence>
<dbReference type="PANTHER" id="PTHR34387">
    <property type="entry name" value="SLR1258 PROTEIN"/>
    <property type="match status" value="1"/>
</dbReference>
<dbReference type="Pfam" id="PF04402">
    <property type="entry name" value="SIMPL"/>
    <property type="match status" value="1"/>
</dbReference>
<dbReference type="OrthoDB" id="9813144at2"/>
<dbReference type="RefSeq" id="YP_002517751.2">
    <property type="nucleotide sequence ID" value="NC_011916.1"/>
</dbReference>
<feature type="chain" id="PRO_5002606327" evidence="1">
    <location>
        <begin position="32"/>
        <end position="248"/>
    </location>
</feature>
<organism evidence="2 3">
    <name type="scientific">Caulobacter vibrioides (strain NA1000 / CB15N)</name>
    <name type="common">Caulobacter crescentus</name>
    <dbReference type="NCBI Taxonomy" id="565050"/>
    <lineage>
        <taxon>Bacteria</taxon>
        <taxon>Pseudomonadati</taxon>
        <taxon>Pseudomonadota</taxon>
        <taxon>Alphaproteobacteria</taxon>
        <taxon>Caulobacterales</taxon>
        <taxon>Caulobacteraceae</taxon>
        <taxon>Caulobacter</taxon>
    </lineage>
</organism>
<dbReference type="InterPro" id="IPR007497">
    <property type="entry name" value="SIMPL/DUF541"/>
</dbReference>
<dbReference type="GO" id="GO:0006974">
    <property type="term" value="P:DNA damage response"/>
    <property type="evidence" value="ECO:0007669"/>
    <property type="project" value="TreeGrafter"/>
</dbReference>
<reference evidence="2 3" key="1">
    <citation type="journal article" date="2010" name="J. Bacteriol.">
        <title>The genetic basis of laboratory adaptation in Caulobacter crescentus.</title>
        <authorList>
            <person name="Marks M.E."/>
            <person name="Castro-Rojas C.M."/>
            <person name="Teiling C."/>
            <person name="Du L."/>
            <person name="Kapatral V."/>
            <person name="Walunas T.L."/>
            <person name="Crosson S."/>
        </authorList>
    </citation>
    <scope>NUCLEOTIDE SEQUENCE [LARGE SCALE GENOMIC DNA]</scope>
    <source>
        <strain evidence="3">NA1000 / CB15N</strain>
    </source>
</reference>